<feature type="domain" description="Glyoxal oxidase N-terminal" evidence="3">
    <location>
        <begin position="73"/>
        <end position="392"/>
    </location>
</feature>
<comment type="caution">
    <text evidence="4">The sequence shown here is derived from an EMBL/GenBank/DDBJ whole genome shotgun (WGS) entry which is preliminary data.</text>
</comment>
<feature type="signal peptide" evidence="2">
    <location>
        <begin position="1"/>
        <end position="21"/>
    </location>
</feature>
<feature type="chain" id="PRO_5019822845" description="Glyoxal oxidase N-terminal domain-containing protein" evidence="2">
    <location>
        <begin position="22"/>
        <end position="399"/>
    </location>
</feature>
<dbReference type="InterPro" id="IPR009880">
    <property type="entry name" value="Glyoxal_oxidase_N"/>
</dbReference>
<dbReference type="Gene3D" id="2.130.10.80">
    <property type="entry name" value="Galactose oxidase/kelch, beta-propeller"/>
    <property type="match status" value="1"/>
</dbReference>
<keyword evidence="2" id="KW-0732">Signal</keyword>
<dbReference type="AlphaFoldDB" id="A0A498HSX7"/>
<reference evidence="4 5" key="1">
    <citation type="submission" date="2018-10" db="EMBL/GenBank/DDBJ databases">
        <title>A high-quality apple genome assembly.</title>
        <authorList>
            <person name="Hu J."/>
        </authorList>
    </citation>
    <scope>NUCLEOTIDE SEQUENCE [LARGE SCALE GENOMIC DNA]</scope>
    <source>
        <strain evidence="5">cv. HFTH1</strain>
        <tissue evidence="4">Young leaf</tissue>
    </source>
</reference>
<dbReference type="Pfam" id="PF07250">
    <property type="entry name" value="Glyoxal_oxid_N"/>
    <property type="match status" value="1"/>
</dbReference>
<dbReference type="PANTHER" id="PTHR32208:SF103">
    <property type="entry name" value="GALACTOSE OXIDASE-LIKE EARLY SET DOMAIN-CONTAINING PROTEIN"/>
    <property type="match status" value="1"/>
</dbReference>
<dbReference type="PANTHER" id="PTHR32208">
    <property type="entry name" value="SECRETED PROTEIN-RELATED"/>
    <property type="match status" value="1"/>
</dbReference>
<protein>
    <recommendedName>
        <fullName evidence="3">Glyoxal oxidase N-terminal domain-containing protein</fullName>
    </recommendedName>
</protein>
<evidence type="ECO:0000256" key="1">
    <source>
        <dbReference type="SAM" id="MobiDB-lite"/>
    </source>
</evidence>
<accession>A0A498HSX7</accession>
<dbReference type="InterPro" id="IPR037293">
    <property type="entry name" value="Gal_Oxidase_central_sf"/>
</dbReference>
<dbReference type="STRING" id="3750.A0A498HSX7"/>
<organism evidence="4 5">
    <name type="scientific">Malus domestica</name>
    <name type="common">Apple</name>
    <name type="synonym">Pyrus malus</name>
    <dbReference type="NCBI Taxonomy" id="3750"/>
    <lineage>
        <taxon>Eukaryota</taxon>
        <taxon>Viridiplantae</taxon>
        <taxon>Streptophyta</taxon>
        <taxon>Embryophyta</taxon>
        <taxon>Tracheophyta</taxon>
        <taxon>Spermatophyta</taxon>
        <taxon>Magnoliopsida</taxon>
        <taxon>eudicotyledons</taxon>
        <taxon>Gunneridae</taxon>
        <taxon>Pentapetalae</taxon>
        <taxon>rosids</taxon>
        <taxon>fabids</taxon>
        <taxon>Rosales</taxon>
        <taxon>Rosaceae</taxon>
        <taxon>Amygdaloideae</taxon>
        <taxon>Maleae</taxon>
        <taxon>Malus</taxon>
    </lineage>
</organism>
<dbReference type="InterPro" id="IPR011043">
    <property type="entry name" value="Gal_Oxase/kelch_b-propeller"/>
</dbReference>
<feature type="compositionally biased region" description="Polar residues" evidence="1">
    <location>
        <begin position="388"/>
        <end position="399"/>
    </location>
</feature>
<dbReference type="EMBL" id="RDQH01000341">
    <property type="protein sequence ID" value="RXH72665.1"/>
    <property type="molecule type" value="Genomic_DNA"/>
</dbReference>
<keyword evidence="5" id="KW-1185">Reference proteome</keyword>
<evidence type="ECO:0000259" key="3">
    <source>
        <dbReference type="Pfam" id="PF07250"/>
    </source>
</evidence>
<feature type="region of interest" description="Disordered" evidence="1">
    <location>
        <begin position="379"/>
        <end position="399"/>
    </location>
</feature>
<evidence type="ECO:0000313" key="4">
    <source>
        <dbReference type="EMBL" id="RXH72665.1"/>
    </source>
</evidence>
<evidence type="ECO:0000256" key="2">
    <source>
        <dbReference type="SAM" id="SignalP"/>
    </source>
</evidence>
<name>A0A498HSX7_MALDO</name>
<gene>
    <name evidence="4" type="ORF">DVH24_012349</name>
</gene>
<proteinExistence type="predicted"/>
<evidence type="ECO:0000313" key="5">
    <source>
        <dbReference type="Proteomes" id="UP000290289"/>
    </source>
</evidence>
<sequence>MSIFLKPLPLLSLFFFTYCLTNPNVFGNSRVRETPVIVIYNGGGEENGAAKYDEGEYRGGWELISENSGVSAMHMTIMPNSNKAIMFDAAGFGPSEISLLPGDCRRVFDERDETGEYYEVDCWAHAVEFDTGTAAIRPLKILTDTWCSSGGLSANGTFVQTGGSGGGGRSVRYLFGCNTCDWEEHPMFSTQHILPNGNFILVRGRRMFNYEYIPKGGGSNDVYFPLPFLQETIDLFENNLYPFVFLYTDGNILIFANNRSILLNSTTNKIVQELPILDATLLPINLSDPNLKAILAEIIICGGADPRAGKLVEKGIFVTALQDCGRIDITDPKSTWHKEMMPSPRTMGDLLILPTSDILIVNGAKEGIAGWNFAQDPNSTPLIYRPDNPTTQQPNGSQS</sequence>
<dbReference type="Proteomes" id="UP000290289">
    <property type="component" value="Chromosome 15"/>
</dbReference>
<dbReference type="SUPFAM" id="SSF50965">
    <property type="entry name" value="Galactose oxidase, central domain"/>
    <property type="match status" value="1"/>
</dbReference>